<dbReference type="STRING" id="460265.Mnod_5904"/>
<dbReference type="RefSeq" id="WP_015932330.1">
    <property type="nucleotide sequence ID" value="NC_011894.1"/>
</dbReference>
<feature type="compositionally biased region" description="Pro residues" evidence="1">
    <location>
        <begin position="84"/>
        <end position="96"/>
    </location>
</feature>
<feature type="transmembrane region" description="Helical" evidence="2">
    <location>
        <begin position="33"/>
        <end position="55"/>
    </location>
</feature>
<reference evidence="3 4" key="1">
    <citation type="submission" date="2009-01" db="EMBL/GenBank/DDBJ databases">
        <title>Complete sequence of chromosome of Methylobacterium nodulans ORS 2060.</title>
        <authorList>
            <consortium name="US DOE Joint Genome Institute"/>
            <person name="Lucas S."/>
            <person name="Copeland A."/>
            <person name="Lapidus A."/>
            <person name="Glavina del Rio T."/>
            <person name="Dalin E."/>
            <person name="Tice H."/>
            <person name="Bruce D."/>
            <person name="Goodwin L."/>
            <person name="Pitluck S."/>
            <person name="Sims D."/>
            <person name="Brettin T."/>
            <person name="Detter J.C."/>
            <person name="Han C."/>
            <person name="Larimer F."/>
            <person name="Land M."/>
            <person name="Hauser L."/>
            <person name="Kyrpides N."/>
            <person name="Ivanova N."/>
            <person name="Marx C.J."/>
            <person name="Richardson P."/>
        </authorList>
    </citation>
    <scope>NUCLEOTIDE SEQUENCE [LARGE SCALE GENOMIC DNA]</scope>
    <source>
        <strain evidence="4">LMG 21967 / CNCM I-2342 / ORS 2060</strain>
    </source>
</reference>
<dbReference type="AlphaFoldDB" id="B8IST3"/>
<proteinExistence type="predicted"/>
<feature type="region of interest" description="Disordered" evidence="1">
    <location>
        <begin position="71"/>
        <end position="116"/>
    </location>
</feature>
<accession>B8IST3</accession>
<keyword evidence="4" id="KW-1185">Reference proteome</keyword>
<evidence type="ECO:0000256" key="1">
    <source>
        <dbReference type="SAM" id="MobiDB-lite"/>
    </source>
</evidence>
<feature type="region of interest" description="Disordered" evidence="1">
    <location>
        <begin position="140"/>
        <end position="257"/>
    </location>
</feature>
<dbReference type="HOGENOM" id="CLU_833693_0_0_5"/>
<name>B8IST3_METNO</name>
<evidence type="ECO:0000256" key="2">
    <source>
        <dbReference type="SAM" id="Phobius"/>
    </source>
</evidence>
<keyword evidence="2" id="KW-1133">Transmembrane helix</keyword>
<keyword evidence="2" id="KW-0472">Membrane</keyword>
<dbReference type="PRINTS" id="PR01217">
    <property type="entry name" value="PRICHEXTENSN"/>
</dbReference>
<sequence>MIGALFALALLMIVGGLAAMVQGIPFVRLEVGWTMVIAGTVGASGGAVLLGIAAATTRLVRIERLLATRAQPDFPAEPSRATLPPLPTMPTPPRPEAPAAEPQAPAPEPSPSPVAAALSGAGVAGAAALVAPELRLTRAEPDEAFGPPSPAPDAPLAQTPGAQEPAASPPPEEEARPQEPPAPELQAPEPPPAEPRADSAAPEEPPGPAEEPAPKEPAPAEPAPEEPEEPTIVGTYASGGNTYVMYSDGTIDAQTPSGKYRFTSLDELKTFIAEGGEAGDELRSGAA</sequence>
<keyword evidence="2" id="KW-0812">Transmembrane</keyword>
<feature type="compositionally biased region" description="Pro residues" evidence="1">
    <location>
        <begin position="203"/>
        <end position="222"/>
    </location>
</feature>
<evidence type="ECO:0000313" key="4">
    <source>
        <dbReference type="Proteomes" id="UP000008207"/>
    </source>
</evidence>
<evidence type="ECO:0000313" key="3">
    <source>
        <dbReference type="EMBL" id="ACL60732.1"/>
    </source>
</evidence>
<organism evidence="3 4">
    <name type="scientific">Methylobacterium nodulans (strain LMG 21967 / CNCM I-2342 / ORS 2060)</name>
    <dbReference type="NCBI Taxonomy" id="460265"/>
    <lineage>
        <taxon>Bacteria</taxon>
        <taxon>Pseudomonadati</taxon>
        <taxon>Pseudomonadota</taxon>
        <taxon>Alphaproteobacteria</taxon>
        <taxon>Hyphomicrobiales</taxon>
        <taxon>Methylobacteriaceae</taxon>
        <taxon>Methylobacterium</taxon>
    </lineage>
</organism>
<dbReference type="eggNOG" id="ENOG503328H">
    <property type="taxonomic scope" value="Bacteria"/>
</dbReference>
<dbReference type="Proteomes" id="UP000008207">
    <property type="component" value="Chromosome"/>
</dbReference>
<gene>
    <name evidence="3" type="ordered locus">Mnod_5904</name>
</gene>
<feature type="compositionally biased region" description="Pro residues" evidence="1">
    <location>
        <begin position="178"/>
        <end position="194"/>
    </location>
</feature>
<protein>
    <submittedName>
        <fullName evidence="3">Uncharacterized protein</fullName>
    </submittedName>
</protein>
<dbReference type="KEGG" id="mno:Mnod_5904"/>
<dbReference type="EMBL" id="CP001349">
    <property type="protein sequence ID" value="ACL60732.1"/>
    <property type="molecule type" value="Genomic_DNA"/>
</dbReference>